<gene>
    <name evidence="1" type="ORF">LDAN0321_LOCUS16785</name>
</gene>
<protein>
    <submittedName>
        <fullName evidence="1">Uncharacterized protein</fullName>
    </submittedName>
</protein>
<accession>A0A7S2LB90</accession>
<dbReference type="AlphaFoldDB" id="A0A7S2LB90"/>
<reference evidence="1" key="1">
    <citation type="submission" date="2021-01" db="EMBL/GenBank/DDBJ databases">
        <authorList>
            <person name="Corre E."/>
            <person name="Pelletier E."/>
            <person name="Niang G."/>
            <person name="Scheremetjew M."/>
            <person name="Finn R."/>
            <person name="Kale V."/>
            <person name="Holt S."/>
            <person name="Cochrane G."/>
            <person name="Meng A."/>
            <person name="Brown T."/>
            <person name="Cohen L."/>
        </authorList>
    </citation>
    <scope>NUCLEOTIDE SEQUENCE</scope>
    <source>
        <strain evidence="1">B650</strain>
    </source>
</reference>
<organism evidence="1">
    <name type="scientific">Leptocylindrus danicus</name>
    <dbReference type="NCBI Taxonomy" id="163516"/>
    <lineage>
        <taxon>Eukaryota</taxon>
        <taxon>Sar</taxon>
        <taxon>Stramenopiles</taxon>
        <taxon>Ochrophyta</taxon>
        <taxon>Bacillariophyta</taxon>
        <taxon>Coscinodiscophyceae</taxon>
        <taxon>Chaetocerotophycidae</taxon>
        <taxon>Leptocylindrales</taxon>
        <taxon>Leptocylindraceae</taxon>
        <taxon>Leptocylindrus</taxon>
    </lineage>
</organism>
<dbReference type="EMBL" id="HBGY01027071">
    <property type="protein sequence ID" value="CAD9601313.1"/>
    <property type="molecule type" value="Transcribed_RNA"/>
</dbReference>
<name>A0A7S2LB90_9STRA</name>
<sequence length="114" mass="12743">MNLIRTFSVHDLPVTCITARPTPLNWAPLKNMKNLTIDAVSASADNKIALISTQSRRMTWAGLLQRLFWLVVFGTIGKYCYDECEIEIKAGDFESIKQCLCGPPPSFVTAFPPH</sequence>
<evidence type="ECO:0000313" key="1">
    <source>
        <dbReference type="EMBL" id="CAD9601313.1"/>
    </source>
</evidence>
<proteinExistence type="predicted"/>